<dbReference type="EMBL" id="FLRC01000019">
    <property type="protein sequence ID" value="SBT25491.1"/>
    <property type="molecule type" value="Genomic_DNA"/>
</dbReference>
<name>A0A1C3K1W3_9BURK</name>
<dbReference type="Gene3D" id="3.40.50.10610">
    <property type="entry name" value="ABC-type transport auxiliary lipoprotein component"/>
    <property type="match status" value="1"/>
</dbReference>
<dbReference type="Pfam" id="PF05643">
    <property type="entry name" value="GNA1162-like"/>
    <property type="match status" value="1"/>
</dbReference>
<feature type="chain" id="PRO_5015062591" evidence="1">
    <location>
        <begin position="21"/>
        <end position="221"/>
    </location>
</feature>
<evidence type="ECO:0000313" key="3">
    <source>
        <dbReference type="EMBL" id="SOE46315.1"/>
    </source>
</evidence>
<dbReference type="OrthoDB" id="1014694at2"/>
<dbReference type="RefSeq" id="WP_067753544.1">
    <property type="nucleotide sequence ID" value="NZ_LT907988.1"/>
</dbReference>
<keyword evidence="4" id="KW-1185">Reference proteome</keyword>
<evidence type="ECO:0000313" key="2">
    <source>
        <dbReference type="EMBL" id="SBT25491.1"/>
    </source>
</evidence>
<gene>
    <name evidence="2" type="ORF">ODI_04037</name>
    <name evidence="3" type="ORF">ODI_R0244</name>
</gene>
<keyword evidence="1" id="KW-0732">Signal</keyword>
<proteinExistence type="predicted"/>
<dbReference type="AlphaFoldDB" id="A0A1C3K1W3"/>
<feature type="signal peptide" evidence="1">
    <location>
        <begin position="1"/>
        <end position="20"/>
    </location>
</feature>
<organism evidence="2 4">
    <name type="scientific">Orrella dioscoreae</name>
    <dbReference type="NCBI Taxonomy" id="1851544"/>
    <lineage>
        <taxon>Bacteria</taxon>
        <taxon>Pseudomonadati</taxon>
        <taxon>Pseudomonadota</taxon>
        <taxon>Betaproteobacteria</taxon>
        <taxon>Burkholderiales</taxon>
        <taxon>Alcaligenaceae</taxon>
        <taxon>Orrella</taxon>
    </lineage>
</organism>
<protein>
    <submittedName>
        <fullName evidence="2">Phosphonate ABC transporter phosphate-binding periplasmic component (TC 3.A.1.9.1)</fullName>
    </submittedName>
</protein>
<dbReference type="Proteomes" id="UP000078558">
    <property type="component" value="Chromosome I"/>
</dbReference>
<dbReference type="EMBL" id="LT907988">
    <property type="protein sequence ID" value="SOE46315.1"/>
    <property type="molecule type" value="Genomic_DNA"/>
</dbReference>
<evidence type="ECO:0000313" key="4">
    <source>
        <dbReference type="Proteomes" id="UP000078558"/>
    </source>
</evidence>
<dbReference type="KEGG" id="odi:ODI_R0244"/>
<dbReference type="InterPro" id="IPR008517">
    <property type="entry name" value="GNA1162-like"/>
</dbReference>
<reference evidence="2 4" key="1">
    <citation type="submission" date="2016-06" db="EMBL/GenBank/DDBJ databases">
        <authorList>
            <person name="Kjaerup R.B."/>
            <person name="Dalgaard T.S."/>
            <person name="Juul-Madsen H.R."/>
        </authorList>
    </citation>
    <scope>NUCLEOTIDE SEQUENCE [LARGE SCALE GENOMIC DNA]</scope>
    <source>
        <strain evidence="2">Orrdi1</strain>
    </source>
</reference>
<dbReference type="PROSITE" id="PS51257">
    <property type="entry name" value="PROKAR_LIPOPROTEIN"/>
    <property type="match status" value="1"/>
</dbReference>
<dbReference type="STRING" id="1851544.ODI_04037"/>
<reference evidence="3 4" key="2">
    <citation type="submission" date="2017-08" db="EMBL/GenBank/DDBJ databases">
        <authorList>
            <person name="de Groot N.N."/>
        </authorList>
    </citation>
    <scope>NUCLEOTIDE SEQUENCE [LARGE SCALE GENOMIC DNA]</scope>
    <source>
        <strain evidence="3">Orrdi1</strain>
    </source>
</reference>
<evidence type="ECO:0000256" key="1">
    <source>
        <dbReference type="SAM" id="SignalP"/>
    </source>
</evidence>
<accession>A0A1C3K1W3</accession>
<sequence length="221" mass="23764">MIRRSFARLLGALSVVLVVAGCAKPTPYDYSAFRESRPRSILVLPPLNSSPEVAASYGVLSRSTLPLAESGYYVLPVTLVDETFKQNGLAHPAEMHEAPPAKLREIFGADAALYMEVTEYGASYKIVQADIDVALKAKLVDLRSGALLWEGKARASTAEQQNQGGGLIGMLISAVVNQIINSASDERTLMIATYANNRLLAASPQTNGILYGPYSPRYGTD</sequence>